<dbReference type="AlphaFoldDB" id="A0A2K8MB86"/>
<organism evidence="1 2">
    <name type="scientific">Sphingomonas psychrotolerans</name>
    <dbReference type="NCBI Taxonomy" id="1327635"/>
    <lineage>
        <taxon>Bacteria</taxon>
        <taxon>Pseudomonadati</taxon>
        <taxon>Pseudomonadota</taxon>
        <taxon>Alphaproteobacteria</taxon>
        <taxon>Sphingomonadales</taxon>
        <taxon>Sphingomonadaceae</taxon>
        <taxon>Sphingomonas</taxon>
    </lineage>
</organism>
<reference evidence="1 2" key="1">
    <citation type="submission" date="2017-11" db="EMBL/GenBank/DDBJ databases">
        <title>Complete genome sequence of Sphingomonas sp. Strain Cra20, a psychrotolerant potential plant growth promoting rhizobacteria.</title>
        <authorList>
            <person name="Luo Y."/>
        </authorList>
    </citation>
    <scope>NUCLEOTIDE SEQUENCE [LARGE SCALE GENOMIC DNA]</scope>
    <source>
        <strain evidence="1 2">Cra20</strain>
    </source>
</reference>
<dbReference type="OrthoDB" id="9797178at2"/>
<dbReference type="EMBL" id="CP024923">
    <property type="protein sequence ID" value="ATY31150.1"/>
    <property type="molecule type" value="Genomic_DNA"/>
</dbReference>
<dbReference type="Proteomes" id="UP000229081">
    <property type="component" value="Chromosome"/>
</dbReference>
<protein>
    <submittedName>
        <fullName evidence="1">Uncharacterized protein</fullName>
    </submittedName>
</protein>
<proteinExistence type="predicted"/>
<sequence length="174" mass="19793">MKLAMTRWEQRALEDAGLRIKAWNRGREFVTAERDGSITVTRYLDFPKDQRTRLCPGAGSERINLTQLETALELRPGFRLSRIAMENGPTDGHFTGSYASTWQKVDELTFLKVEWGAWRMRRDASFSLNKPFDVTGAKFGRHVPVPDADRAFTACGSEYNLTFYVTGPRGLSPR</sequence>
<keyword evidence="2" id="KW-1185">Reference proteome</keyword>
<dbReference type="KEGG" id="sphc:CVN68_03445"/>
<accession>A0A2K8MB86</accession>
<name>A0A2K8MB86_9SPHN</name>
<evidence type="ECO:0000313" key="1">
    <source>
        <dbReference type="EMBL" id="ATY31150.1"/>
    </source>
</evidence>
<gene>
    <name evidence="1" type="ORF">CVN68_03445</name>
</gene>
<evidence type="ECO:0000313" key="2">
    <source>
        <dbReference type="Proteomes" id="UP000229081"/>
    </source>
</evidence>
<dbReference type="RefSeq" id="WP_100280961.1">
    <property type="nucleotide sequence ID" value="NZ_CP024923.1"/>
</dbReference>